<feature type="compositionally biased region" description="Pro residues" evidence="1">
    <location>
        <begin position="89"/>
        <end position="109"/>
    </location>
</feature>
<keyword evidence="2" id="KW-0812">Transmembrane</keyword>
<evidence type="ECO:0000313" key="6">
    <source>
        <dbReference type="Proteomes" id="UP001501295"/>
    </source>
</evidence>
<feature type="domain" description="Bacterial Ig" evidence="4">
    <location>
        <begin position="455"/>
        <end position="528"/>
    </location>
</feature>
<evidence type="ECO:0000259" key="4">
    <source>
        <dbReference type="Pfam" id="PF17936"/>
    </source>
</evidence>
<sequence>MSPSFPTLVKTAGCTLGIATLVFVGLPTQAQAAPVSSMSTSAFGPAVVADSSTDTDTDTEAGDAPADDQADADASPSDPSDAATSPEAPVAPAPTPAPAPAPAPAPEIPAEPVASPAPVAVATDAAPIETAPAAAPEAAPAEAEVTPSAVVPLAMTTAAPPKIVTPGMQFEIGTHITWGSYSMPTNRLTTTTTWTGALFVSAREVHNGGSGSKGWSVVGTKATSTKYNSGSGGSGRYSNYYAKLAVPAGAQNGDTFAYTQSVVLAGSDTDSGSATSETVEIMVNGADETRAPEGVTVDRGTGVVSGTGVPGSTITIVDADGKPLETGPVGDDGRFSVSVPGMNAGGLGVTQTIGGVASESVPVRLSTATPDITGHQVIDGKGIVSGTGEKGATVVVRDADGTPIGSVEITAEDGSWTLPLDVDPTGSSVTVTQEADGLVSQSTTVDFITAEATVGEPVVDADGTVHLGGTGAPGSTIVIKDGDGTIIDTVEVDENGDWEYTLPEMPEGGELVVVQENDGIESSPVTVTIDVPAPSLGDVDRHDDGSTTVGGTGLPGSVVEAKDENGDVVASTVVDENGDWTLEIPAQKDGGTITIEQSKNGASSGTISLEVAPAPEPTPGSGAGNGNGNGSGTGTGNSAGSGSNSGSNSNNGTDSGSKGRTGTTNRTGTADVLTGLFGGTGSTFLFDDLVNDAPVVETADELDGPDAGARDGSDDVLAGGAASGSHDGGFFAGIGGAILTIGATAAAAALGALAWLLMALARRRRTEQGGENS</sequence>
<accession>A0ABP8VVD2</accession>
<feature type="region of interest" description="Disordered" evidence="1">
    <location>
        <begin position="47"/>
        <end position="112"/>
    </location>
</feature>
<feature type="compositionally biased region" description="Polar residues" evidence="1">
    <location>
        <begin position="594"/>
        <end position="607"/>
    </location>
</feature>
<comment type="caution">
    <text evidence="5">The sequence shown here is derived from an EMBL/GenBank/DDBJ whole genome shotgun (WGS) entry which is preliminary data.</text>
</comment>
<feature type="compositionally biased region" description="Gly residues" evidence="1">
    <location>
        <begin position="621"/>
        <end position="639"/>
    </location>
</feature>
<gene>
    <name evidence="5" type="ORF">GCM10025780_14870</name>
</gene>
<feature type="compositionally biased region" description="Acidic residues" evidence="1">
    <location>
        <begin position="53"/>
        <end position="71"/>
    </location>
</feature>
<feature type="domain" description="Bacterial Ig" evidence="4">
    <location>
        <begin position="542"/>
        <end position="604"/>
    </location>
</feature>
<evidence type="ECO:0000256" key="2">
    <source>
        <dbReference type="SAM" id="Phobius"/>
    </source>
</evidence>
<evidence type="ECO:0000256" key="1">
    <source>
        <dbReference type="SAM" id="MobiDB-lite"/>
    </source>
</evidence>
<feature type="chain" id="PRO_5045356109" description="Bacterial Ig domain-containing protein" evidence="3">
    <location>
        <begin position="33"/>
        <end position="773"/>
    </location>
</feature>
<keyword evidence="2" id="KW-1133">Transmembrane helix</keyword>
<proteinExistence type="predicted"/>
<keyword evidence="2" id="KW-0472">Membrane</keyword>
<feature type="transmembrane region" description="Helical" evidence="2">
    <location>
        <begin position="730"/>
        <end position="757"/>
    </location>
</feature>
<dbReference type="EMBL" id="BAABLM010000002">
    <property type="protein sequence ID" value="GAA4671969.1"/>
    <property type="molecule type" value="Genomic_DNA"/>
</dbReference>
<dbReference type="Proteomes" id="UP001501295">
    <property type="component" value="Unassembled WGS sequence"/>
</dbReference>
<dbReference type="Pfam" id="PF17936">
    <property type="entry name" value="Big_6"/>
    <property type="match status" value="4"/>
</dbReference>
<feature type="compositionally biased region" description="Low complexity" evidence="1">
    <location>
        <begin position="640"/>
        <end position="669"/>
    </location>
</feature>
<dbReference type="RefSeq" id="WP_345374949.1">
    <property type="nucleotide sequence ID" value="NZ_BAABLM010000002.1"/>
</dbReference>
<feature type="region of interest" description="Disordered" evidence="1">
    <location>
        <begin position="533"/>
        <end position="557"/>
    </location>
</feature>
<feature type="signal peptide" evidence="3">
    <location>
        <begin position="1"/>
        <end position="32"/>
    </location>
</feature>
<feature type="region of interest" description="Disordered" evidence="1">
    <location>
        <begin position="699"/>
        <end position="720"/>
    </location>
</feature>
<dbReference type="InterPro" id="IPR013783">
    <property type="entry name" value="Ig-like_fold"/>
</dbReference>
<feature type="region of interest" description="Disordered" evidence="1">
    <location>
        <begin position="580"/>
        <end position="669"/>
    </location>
</feature>
<feature type="domain" description="Bacterial Ig" evidence="4">
    <location>
        <begin position="375"/>
        <end position="445"/>
    </location>
</feature>
<feature type="domain" description="Bacterial Ig" evidence="4">
    <location>
        <begin position="291"/>
        <end position="352"/>
    </location>
</feature>
<dbReference type="InterPro" id="IPR041498">
    <property type="entry name" value="Big_6"/>
</dbReference>
<feature type="compositionally biased region" description="Low complexity" evidence="1">
    <location>
        <begin position="72"/>
        <end position="88"/>
    </location>
</feature>
<evidence type="ECO:0000313" key="5">
    <source>
        <dbReference type="EMBL" id="GAA4671969.1"/>
    </source>
</evidence>
<name>A0ABP8VVD2_9MICO</name>
<reference evidence="6" key="1">
    <citation type="journal article" date="2019" name="Int. J. Syst. Evol. Microbiol.">
        <title>The Global Catalogue of Microorganisms (GCM) 10K type strain sequencing project: providing services to taxonomists for standard genome sequencing and annotation.</title>
        <authorList>
            <consortium name="The Broad Institute Genomics Platform"/>
            <consortium name="The Broad Institute Genome Sequencing Center for Infectious Disease"/>
            <person name="Wu L."/>
            <person name="Ma J."/>
        </authorList>
    </citation>
    <scope>NUCLEOTIDE SEQUENCE [LARGE SCALE GENOMIC DNA]</scope>
    <source>
        <strain evidence="6">JCM 18956</strain>
    </source>
</reference>
<keyword evidence="3" id="KW-0732">Signal</keyword>
<protein>
    <recommendedName>
        <fullName evidence="4">Bacterial Ig domain-containing protein</fullName>
    </recommendedName>
</protein>
<keyword evidence="6" id="KW-1185">Reference proteome</keyword>
<evidence type="ECO:0000256" key="3">
    <source>
        <dbReference type="SAM" id="SignalP"/>
    </source>
</evidence>
<dbReference type="Gene3D" id="2.60.40.10">
    <property type="entry name" value="Immunoglobulins"/>
    <property type="match status" value="4"/>
</dbReference>
<organism evidence="5 6">
    <name type="scientific">Frondihabitans cladoniiphilus</name>
    <dbReference type="NCBI Taxonomy" id="715785"/>
    <lineage>
        <taxon>Bacteria</taxon>
        <taxon>Bacillati</taxon>
        <taxon>Actinomycetota</taxon>
        <taxon>Actinomycetes</taxon>
        <taxon>Micrococcales</taxon>
        <taxon>Microbacteriaceae</taxon>
        <taxon>Frondihabitans</taxon>
    </lineage>
</organism>